<reference evidence="1" key="1">
    <citation type="submission" date="2023-04" db="EMBL/GenBank/DDBJ databases">
        <title>Draft Genome sequencing of Naganishia species isolated from polar environments using Oxford Nanopore Technology.</title>
        <authorList>
            <person name="Leo P."/>
            <person name="Venkateswaran K."/>
        </authorList>
    </citation>
    <scope>NUCLEOTIDE SEQUENCE</scope>
    <source>
        <strain evidence="1">MNA-CCFEE 5262</strain>
    </source>
</reference>
<keyword evidence="2" id="KW-1185">Reference proteome</keyword>
<comment type="caution">
    <text evidence="1">The sequence shown here is derived from an EMBL/GenBank/DDBJ whole genome shotgun (WGS) entry which is preliminary data.</text>
</comment>
<dbReference type="Proteomes" id="UP001230649">
    <property type="component" value="Unassembled WGS sequence"/>
</dbReference>
<dbReference type="EMBL" id="JASBWS010000153">
    <property type="protein sequence ID" value="KAJ9093502.1"/>
    <property type="molecule type" value="Genomic_DNA"/>
</dbReference>
<protein>
    <submittedName>
        <fullName evidence="1">Uncharacterized protein</fullName>
    </submittedName>
</protein>
<organism evidence="1 2">
    <name type="scientific">Naganishia adeliensis</name>
    <dbReference type="NCBI Taxonomy" id="92952"/>
    <lineage>
        <taxon>Eukaryota</taxon>
        <taxon>Fungi</taxon>
        <taxon>Dikarya</taxon>
        <taxon>Basidiomycota</taxon>
        <taxon>Agaricomycotina</taxon>
        <taxon>Tremellomycetes</taxon>
        <taxon>Filobasidiales</taxon>
        <taxon>Filobasidiaceae</taxon>
        <taxon>Naganishia</taxon>
    </lineage>
</organism>
<proteinExistence type="predicted"/>
<sequence>MMCLRQFLLFLVLLPFPTAPPILMIMIAGLMWVKLKPCIYCSILVSPSLDEASMKLIKEPQLVVVFSSSCNTGFMSLSFPDATTPFWIREPTTNSSLPGEGQLVLQKNETEIVYAAPIPNRCWCDLNNGRLLWPVLSGYRYLDGKISDKRVKEDLRQWRDRRDAALELPSRTQDTEADLTPEAPVEPSSTTTSFQAEETRAPSWWGRLAFKQTNPTASVRPSGTDAYDPLVPEDPYHEDPLMNWDGVSAVPAGGAPILAESTHTTPLLSPSAASWWSSLVRSRYDLRLHGIGMVVDFGLTRTEEHVKEEIMQMLDWKARRRPDEVLEEVEEETAEAGMVDATLSETSPPPIELEEPSASQTAAEQSLSAKAEGRKRKPLFRWPSLYLAPRTPARTMTARPVPDEL</sequence>
<accession>A0ACC2V2N7</accession>
<gene>
    <name evidence="1" type="ORF">QFC20_007105</name>
</gene>
<evidence type="ECO:0000313" key="2">
    <source>
        <dbReference type="Proteomes" id="UP001230649"/>
    </source>
</evidence>
<evidence type="ECO:0000313" key="1">
    <source>
        <dbReference type="EMBL" id="KAJ9093502.1"/>
    </source>
</evidence>
<name>A0ACC2V2N7_9TREE</name>